<evidence type="ECO:0000313" key="3">
    <source>
        <dbReference type="Proteomes" id="UP000476934"/>
    </source>
</evidence>
<evidence type="ECO:0000313" key="2">
    <source>
        <dbReference type="EMBL" id="NEY21451.1"/>
    </source>
</evidence>
<name>A0A6M0PAB9_9BACI</name>
<accession>A0A6M0PAB9</accession>
<reference evidence="2 3" key="2">
    <citation type="submission" date="2020-03" db="EMBL/GenBank/DDBJ databases">
        <title>Bacillus aquiflavi sp. nov., isolated from yellow water of strong flavor Chinese baijiu in Yibin region of China.</title>
        <authorList>
            <person name="Xie J."/>
        </authorList>
    </citation>
    <scope>NUCLEOTIDE SEQUENCE [LARGE SCALE GENOMIC DNA]</scope>
    <source>
        <strain evidence="2 3">Gsoil 114</strain>
    </source>
</reference>
<protein>
    <submittedName>
        <fullName evidence="2">Uncharacterized protein</fullName>
    </submittedName>
</protein>
<dbReference type="AlphaFoldDB" id="A0A6M0PAB9"/>
<comment type="caution">
    <text evidence="2">The sequence shown here is derived from an EMBL/GenBank/DDBJ whole genome shotgun (WGS) entry which is preliminary data.</text>
</comment>
<sequence length="132" mass="15324">MFFLNSSYIKRFLSLLMISIFLVTAYFIYAYTGFKTTLDINSQVNHIIKLKNDKTLKRIAANANTYDFLKTLHENVTSKNTSDAQGEKGDGVFYYVTSLNNRNIDLEIVKEDGFFRMIVPKWKVVKMSLQQN</sequence>
<dbReference type="EMBL" id="JAAIWK010000035">
    <property type="protein sequence ID" value="NEY21451.1"/>
    <property type="molecule type" value="Genomic_DNA"/>
</dbReference>
<feature type="transmembrane region" description="Helical" evidence="1">
    <location>
        <begin position="12"/>
        <end position="31"/>
    </location>
</feature>
<keyword evidence="1" id="KW-0472">Membrane</keyword>
<dbReference type="Proteomes" id="UP000476934">
    <property type="component" value="Unassembled WGS sequence"/>
</dbReference>
<reference evidence="2 3" key="1">
    <citation type="submission" date="2020-02" db="EMBL/GenBank/DDBJ databases">
        <authorList>
            <person name="Feng H."/>
        </authorList>
    </citation>
    <scope>NUCLEOTIDE SEQUENCE [LARGE SCALE GENOMIC DNA]</scope>
    <source>
        <strain evidence="2 3">Gsoil 114</strain>
    </source>
</reference>
<gene>
    <name evidence="2" type="ORF">G4D61_16025</name>
</gene>
<keyword evidence="1" id="KW-0812">Transmembrane</keyword>
<dbReference type="RefSeq" id="WP_025728123.1">
    <property type="nucleotide sequence ID" value="NZ_JAAIWK010000035.1"/>
</dbReference>
<keyword evidence="1" id="KW-1133">Transmembrane helix</keyword>
<evidence type="ECO:0000256" key="1">
    <source>
        <dbReference type="SAM" id="Phobius"/>
    </source>
</evidence>
<keyword evidence="3" id="KW-1185">Reference proteome</keyword>
<organism evidence="2 3">
    <name type="scientific">Heyndrickxia ginsengihumi</name>
    <dbReference type="NCBI Taxonomy" id="363870"/>
    <lineage>
        <taxon>Bacteria</taxon>
        <taxon>Bacillati</taxon>
        <taxon>Bacillota</taxon>
        <taxon>Bacilli</taxon>
        <taxon>Bacillales</taxon>
        <taxon>Bacillaceae</taxon>
        <taxon>Heyndrickxia</taxon>
    </lineage>
</organism>
<proteinExistence type="predicted"/>